<proteinExistence type="predicted"/>
<dbReference type="STRING" id="180088.A0A1J8PT00"/>
<dbReference type="OrthoDB" id="2687788at2759"/>
<dbReference type="SUPFAM" id="SSF50978">
    <property type="entry name" value="WD40 repeat-like"/>
    <property type="match status" value="1"/>
</dbReference>
<dbReference type="Gene3D" id="2.130.10.10">
    <property type="entry name" value="YVTN repeat-like/Quinoprotein amine dehydrogenase"/>
    <property type="match status" value="1"/>
</dbReference>
<dbReference type="PROSITE" id="PS50082">
    <property type="entry name" value="WD_REPEATS_2"/>
    <property type="match status" value="1"/>
</dbReference>
<dbReference type="InterPro" id="IPR001680">
    <property type="entry name" value="WD40_rpt"/>
</dbReference>
<keyword evidence="6" id="KW-1185">Reference proteome</keyword>
<evidence type="ECO:0000256" key="3">
    <source>
        <dbReference type="PROSITE-ProRule" id="PRU00221"/>
    </source>
</evidence>
<keyword evidence="2" id="KW-0677">Repeat</keyword>
<dbReference type="PROSITE" id="PS00678">
    <property type="entry name" value="WD_REPEATS_1"/>
    <property type="match status" value="1"/>
</dbReference>
<feature type="repeat" description="WD" evidence="3">
    <location>
        <begin position="18"/>
        <end position="59"/>
    </location>
</feature>
<dbReference type="PANTHER" id="PTHR19848">
    <property type="entry name" value="WD40 REPEAT PROTEIN"/>
    <property type="match status" value="1"/>
</dbReference>
<reference evidence="5 6" key="1">
    <citation type="submission" date="2016-03" db="EMBL/GenBank/DDBJ databases">
        <title>Comparative genomics of the ectomycorrhizal sister species Rhizopogon vinicolor and Rhizopogon vesiculosus (Basidiomycota: Boletales) reveals a divergence of the mating type B locus.</title>
        <authorList>
            <person name="Mujic A.B."/>
            <person name="Kuo A."/>
            <person name="Tritt A."/>
            <person name="Lipzen A."/>
            <person name="Chen C."/>
            <person name="Johnson J."/>
            <person name="Sharma A."/>
            <person name="Barry K."/>
            <person name="Grigoriev I.V."/>
            <person name="Spatafora J.W."/>
        </authorList>
    </citation>
    <scope>NUCLEOTIDE SEQUENCE [LARGE SCALE GENOMIC DNA]</scope>
    <source>
        <strain evidence="5 6">AM-OR11-056</strain>
    </source>
</reference>
<evidence type="ECO:0000313" key="6">
    <source>
        <dbReference type="Proteomes" id="UP000183567"/>
    </source>
</evidence>
<dbReference type="Proteomes" id="UP000183567">
    <property type="component" value="Unassembled WGS sequence"/>
</dbReference>
<dbReference type="InterPro" id="IPR019775">
    <property type="entry name" value="WD40_repeat_CS"/>
</dbReference>
<evidence type="ECO:0000256" key="2">
    <source>
        <dbReference type="ARBA" id="ARBA00022737"/>
    </source>
</evidence>
<feature type="region of interest" description="Disordered" evidence="4">
    <location>
        <begin position="1"/>
        <end position="23"/>
    </location>
</feature>
<name>A0A1J8PT00_9AGAM</name>
<dbReference type="Pfam" id="PF00400">
    <property type="entry name" value="WD40"/>
    <property type="match status" value="2"/>
</dbReference>
<dbReference type="PROSITE" id="PS50294">
    <property type="entry name" value="WD_REPEATS_REGION"/>
    <property type="match status" value="1"/>
</dbReference>
<accession>A0A1J8PT00</accession>
<keyword evidence="1 3" id="KW-0853">WD repeat</keyword>
<dbReference type="EMBL" id="LVVM01005358">
    <property type="protein sequence ID" value="OJA10875.1"/>
    <property type="molecule type" value="Genomic_DNA"/>
</dbReference>
<organism evidence="5 6">
    <name type="scientific">Rhizopogon vesiculosus</name>
    <dbReference type="NCBI Taxonomy" id="180088"/>
    <lineage>
        <taxon>Eukaryota</taxon>
        <taxon>Fungi</taxon>
        <taxon>Dikarya</taxon>
        <taxon>Basidiomycota</taxon>
        <taxon>Agaricomycotina</taxon>
        <taxon>Agaricomycetes</taxon>
        <taxon>Agaricomycetidae</taxon>
        <taxon>Boletales</taxon>
        <taxon>Suillineae</taxon>
        <taxon>Rhizopogonaceae</taxon>
        <taxon>Rhizopogon</taxon>
    </lineage>
</organism>
<dbReference type="InterPro" id="IPR015943">
    <property type="entry name" value="WD40/YVTN_repeat-like_dom_sf"/>
</dbReference>
<evidence type="ECO:0000256" key="1">
    <source>
        <dbReference type="ARBA" id="ARBA00022574"/>
    </source>
</evidence>
<dbReference type="AlphaFoldDB" id="A0A1J8PT00"/>
<dbReference type="PANTHER" id="PTHR19848:SF8">
    <property type="entry name" value="F-BOX AND WD REPEAT DOMAIN CONTAINING 7"/>
    <property type="match status" value="1"/>
</dbReference>
<comment type="caution">
    <text evidence="5">The sequence shown here is derived from an EMBL/GenBank/DDBJ whole genome shotgun (WGS) entry which is preliminary data.</text>
</comment>
<protein>
    <submittedName>
        <fullName evidence="5">Uncharacterized protein</fullName>
    </submittedName>
</protein>
<dbReference type="SMART" id="SM00320">
    <property type="entry name" value="WD40"/>
    <property type="match status" value="2"/>
</dbReference>
<gene>
    <name evidence="5" type="ORF">AZE42_06018</name>
</gene>
<dbReference type="InterPro" id="IPR036322">
    <property type="entry name" value="WD40_repeat_dom_sf"/>
</dbReference>
<evidence type="ECO:0000313" key="5">
    <source>
        <dbReference type="EMBL" id="OJA10875.1"/>
    </source>
</evidence>
<sequence>MAKAAQPIIPITTPDRSCEGHEGTVSPLVVFPDGRRTVTGSKDKTLCLWELKVGIVLKKLKGHTDLVEAVVVSGDGKLIASGDKKGGLIA</sequence>
<evidence type="ECO:0000256" key="4">
    <source>
        <dbReference type="SAM" id="MobiDB-lite"/>
    </source>
</evidence>